<keyword evidence="2" id="KW-1185">Reference proteome</keyword>
<gene>
    <name evidence="1" type="ORF">L6164_036311</name>
</gene>
<proteinExistence type="predicted"/>
<accession>A0ACB9KGU6</accession>
<name>A0ACB9KGU6_BAUVA</name>
<dbReference type="Proteomes" id="UP000828941">
    <property type="component" value="Chromosome 14"/>
</dbReference>
<evidence type="ECO:0000313" key="1">
    <source>
        <dbReference type="EMBL" id="KAI4296345.1"/>
    </source>
</evidence>
<comment type="caution">
    <text evidence="1">The sequence shown here is derived from an EMBL/GenBank/DDBJ whole genome shotgun (WGS) entry which is preliminary data.</text>
</comment>
<reference evidence="1 2" key="1">
    <citation type="journal article" date="2022" name="DNA Res.">
        <title>Chromosomal-level genome assembly of the orchid tree Bauhinia variegata (Leguminosae; Cercidoideae) supports the allotetraploid origin hypothesis of Bauhinia.</title>
        <authorList>
            <person name="Zhong Y."/>
            <person name="Chen Y."/>
            <person name="Zheng D."/>
            <person name="Pang J."/>
            <person name="Liu Y."/>
            <person name="Luo S."/>
            <person name="Meng S."/>
            <person name="Qian L."/>
            <person name="Wei D."/>
            <person name="Dai S."/>
            <person name="Zhou R."/>
        </authorList>
    </citation>
    <scope>NUCLEOTIDE SEQUENCE [LARGE SCALE GENOMIC DNA]</scope>
    <source>
        <strain evidence="1">BV-YZ2020</strain>
    </source>
</reference>
<dbReference type="EMBL" id="CM039439">
    <property type="protein sequence ID" value="KAI4296345.1"/>
    <property type="molecule type" value="Genomic_DNA"/>
</dbReference>
<evidence type="ECO:0000313" key="2">
    <source>
        <dbReference type="Proteomes" id="UP000828941"/>
    </source>
</evidence>
<organism evidence="1 2">
    <name type="scientific">Bauhinia variegata</name>
    <name type="common">Purple orchid tree</name>
    <name type="synonym">Phanera variegata</name>
    <dbReference type="NCBI Taxonomy" id="167791"/>
    <lineage>
        <taxon>Eukaryota</taxon>
        <taxon>Viridiplantae</taxon>
        <taxon>Streptophyta</taxon>
        <taxon>Embryophyta</taxon>
        <taxon>Tracheophyta</taxon>
        <taxon>Spermatophyta</taxon>
        <taxon>Magnoliopsida</taxon>
        <taxon>eudicotyledons</taxon>
        <taxon>Gunneridae</taxon>
        <taxon>Pentapetalae</taxon>
        <taxon>rosids</taxon>
        <taxon>fabids</taxon>
        <taxon>Fabales</taxon>
        <taxon>Fabaceae</taxon>
        <taxon>Cercidoideae</taxon>
        <taxon>Cercideae</taxon>
        <taxon>Bauhiniinae</taxon>
        <taxon>Bauhinia</taxon>
    </lineage>
</organism>
<protein>
    <submittedName>
        <fullName evidence="1">Uncharacterized protein</fullName>
    </submittedName>
</protein>
<sequence>MEGSKRLFLVCLLLALATAAKGHGDHGMCVEFYSTSCPQAESIVRSIVYSHLRKNISLAAGILRMHFHDCFVRGCDASVLIDGPNTERRARPNLNLKGYEVIDEAKAQLEAACPGVVSCADILTLAARDSVVWSGGSSWEVPTGRRDGRVSVGSEASTLPGPNDTVAVQTDKFKAKGLNVQDLVVLAGGHTIGTSACQFFRDRLYSARDPSIDSAFVPTLQALCSQDGDGTKRVALDTGSENKFDNSYFYNLRKGHGILRSDQVLWTDPSTKPYVQRYLGLAFKYEFAKSMVKMGNIEVLTGANGEIRKKCSVIN</sequence>